<reference evidence="2 3" key="1">
    <citation type="submission" date="2016-11" db="EMBL/GenBank/DDBJ databases">
        <title>The macronuclear genome of Stentor coeruleus: a giant cell with tiny introns.</title>
        <authorList>
            <person name="Slabodnick M."/>
            <person name="Ruby J.G."/>
            <person name="Reiff S.B."/>
            <person name="Swart E.C."/>
            <person name="Gosai S."/>
            <person name="Prabakaran S."/>
            <person name="Witkowska E."/>
            <person name="Larue G.E."/>
            <person name="Fisher S."/>
            <person name="Freeman R.M."/>
            <person name="Gunawardena J."/>
            <person name="Chu W."/>
            <person name="Stover N.A."/>
            <person name="Gregory B.D."/>
            <person name="Nowacki M."/>
            <person name="Derisi J."/>
            <person name="Roy S.W."/>
            <person name="Marshall W.F."/>
            <person name="Sood P."/>
        </authorList>
    </citation>
    <scope>NUCLEOTIDE SEQUENCE [LARGE SCALE GENOMIC DNA]</scope>
    <source>
        <strain evidence="2">WM001</strain>
    </source>
</reference>
<evidence type="ECO:0000313" key="2">
    <source>
        <dbReference type="EMBL" id="OMJ85816.1"/>
    </source>
</evidence>
<dbReference type="EMBL" id="MPUH01000225">
    <property type="protein sequence ID" value="OMJ85816.1"/>
    <property type="molecule type" value="Genomic_DNA"/>
</dbReference>
<keyword evidence="3" id="KW-1185">Reference proteome</keyword>
<dbReference type="AlphaFoldDB" id="A0A1R2C9Y9"/>
<dbReference type="PANTHER" id="PTHR46210">
    <property type="entry name" value="FHA DOMAIN-CONTAINING PROTEIN"/>
    <property type="match status" value="1"/>
</dbReference>
<dbReference type="Pfam" id="PF00498">
    <property type="entry name" value="FHA"/>
    <property type="match status" value="2"/>
</dbReference>
<evidence type="ECO:0000259" key="1">
    <source>
        <dbReference type="PROSITE" id="PS50006"/>
    </source>
</evidence>
<sequence length="289" mass="32831">MIHFKKLCSCCFVIGNDIPEIDTLEHEKRQTPSIHDCCQVQFSNKTSLNQTVIESSKLTLLVLETVHMITGASYEITPSGLKSSKRKSKDNCVYAGSQSKIDNTWINDIILPESEKGVGKRHFMIQHIRGQNYSDKGSYFIKDLGDGLGTFIKLSKPLKLISNFIVSFGDSHLVIKIEKKDLILRFIDGPRNDEKFTFTSDESPIKLGRMVDCNVRIDDNSLSRYHCMCYYEEDNWYLIDGDGDKGSTNGTWLFAESFFEIYDGLILKVGETLFKALISSEEQGNKFDN</sequence>
<dbReference type="SUPFAM" id="SSF49879">
    <property type="entry name" value="SMAD/FHA domain"/>
    <property type="match status" value="2"/>
</dbReference>
<name>A0A1R2C9Y9_9CILI</name>
<dbReference type="PROSITE" id="PS50006">
    <property type="entry name" value="FHA_DOMAIN"/>
    <property type="match status" value="1"/>
</dbReference>
<organism evidence="2 3">
    <name type="scientific">Stentor coeruleus</name>
    <dbReference type="NCBI Taxonomy" id="5963"/>
    <lineage>
        <taxon>Eukaryota</taxon>
        <taxon>Sar</taxon>
        <taxon>Alveolata</taxon>
        <taxon>Ciliophora</taxon>
        <taxon>Postciliodesmatophora</taxon>
        <taxon>Heterotrichea</taxon>
        <taxon>Heterotrichida</taxon>
        <taxon>Stentoridae</taxon>
        <taxon>Stentor</taxon>
    </lineage>
</organism>
<protein>
    <recommendedName>
        <fullName evidence="1">FHA domain-containing protein</fullName>
    </recommendedName>
</protein>
<proteinExistence type="predicted"/>
<comment type="caution">
    <text evidence="2">The sequence shown here is derived from an EMBL/GenBank/DDBJ whole genome shotgun (WGS) entry which is preliminary data.</text>
</comment>
<accession>A0A1R2C9Y9</accession>
<gene>
    <name evidence="2" type="ORF">SteCoe_12812</name>
</gene>
<dbReference type="CDD" id="cd00060">
    <property type="entry name" value="FHA"/>
    <property type="match status" value="2"/>
</dbReference>
<dbReference type="SMART" id="SM00240">
    <property type="entry name" value="FHA"/>
    <property type="match status" value="2"/>
</dbReference>
<dbReference type="InterPro" id="IPR000253">
    <property type="entry name" value="FHA_dom"/>
</dbReference>
<dbReference type="Gene3D" id="2.60.200.20">
    <property type="match status" value="1"/>
</dbReference>
<feature type="domain" description="FHA" evidence="1">
    <location>
        <begin position="205"/>
        <end position="258"/>
    </location>
</feature>
<dbReference type="InterPro" id="IPR008984">
    <property type="entry name" value="SMAD_FHA_dom_sf"/>
</dbReference>
<dbReference type="PANTHER" id="PTHR46210:SF1">
    <property type="entry name" value="FHA DOMAIN-CONTAINING PROTEIN"/>
    <property type="match status" value="1"/>
</dbReference>
<evidence type="ECO:0000313" key="3">
    <source>
        <dbReference type="Proteomes" id="UP000187209"/>
    </source>
</evidence>
<dbReference type="Proteomes" id="UP000187209">
    <property type="component" value="Unassembled WGS sequence"/>
</dbReference>